<protein>
    <recommendedName>
        <fullName evidence="1">Phage neck terminator protein gp12-like domain-containing protein</fullName>
    </recommendedName>
</protein>
<accession>A0A261SG66</accession>
<organism evidence="2 3">
    <name type="scientific">Bordetella genomosp. 1</name>
    <dbReference type="NCBI Taxonomy" id="1395607"/>
    <lineage>
        <taxon>Bacteria</taxon>
        <taxon>Pseudomonadati</taxon>
        <taxon>Pseudomonadota</taxon>
        <taxon>Betaproteobacteria</taxon>
        <taxon>Burkholderiales</taxon>
        <taxon>Alcaligenaceae</taxon>
        <taxon>Bordetella</taxon>
    </lineage>
</organism>
<dbReference type="AlphaFoldDB" id="A0A261SG66"/>
<dbReference type="Proteomes" id="UP000217005">
    <property type="component" value="Unassembled WGS sequence"/>
</dbReference>
<proteinExistence type="predicted"/>
<comment type="caution">
    <text evidence="2">The sequence shown here is derived from an EMBL/GenBank/DDBJ whole genome shotgun (WGS) entry which is preliminary data.</text>
</comment>
<evidence type="ECO:0000313" key="3">
    <source>
        <dbReference type="Proteomes" id="UP000217005"/>
    </source>
</evidence>
<evidence type="ECO:0000313" key="2">
    <source>
        <dbReference type="EMBL" id="OZI36419.1"/>
    </source>
</evidence>
<dbReference type="InterPro" id="IPR057087">
    <property type="entry name" value="Gp12-like"/>
</dbReference>
<sequence length="188" mass="20319">MNDSASGGYLIPAQTTPAEEDRSLDLLLAGVVAGISGLDPQWVQPLWQSAPAADPGQTWCEVGVTAQDADVNPAITHDSTGEGSDRYRRDQHCTVSCLFHGPAAKQYAQVLADGVWVPQNREVMGRLGLACRSASAIRAEPLQTEQTWERRYALTLVLLRSITRTYLVRNLVSAVSMTHTDIVGATSN</sequence>
<evidence type="ECO:0000259" key="1">
    <source>
        <dbReference type="Pfam" id="PF23961"/>
    </source>
</evidence>
<dbReference type="Pfam" id="PF23961">
    <property type="entry name" value="Phage_tail_terminator_9"/>
    <property type="match status" value="1"/>
</dbReference>
<gene>
    <name evidence="2" type="ORF">CEG14_15590</name>
</gene>
<feature type="domain" description="Phage neck terminator protein gp12-like" evidence="1">
    <location>
        <begin position="28"/>
        <end position="171"/>
    </location>
</feature>
<dbReference type="OrthoDB" id="8446915at2"/>
<dbReference type="RefSeq" id="WP_094827225.1">
    <property type="nucleotide sequence ID" value="NZ_NEVL01000003.1"/>
</dbReference>
<dbReference type="EMBL" id="NEVL01000003">
    <property type="protein sequence ID" value="OZI36419.1"/>
    <property type="molecule type" value="Genomic_DNA"/>
</dbReference>
<name>A0A261SG66_9BORD</name>
<reference evidence="2 3" key="1">
    <citation type="submission" date="2017-05" db="EMBL/GenBank/DDBJ databases">
        <title>Complete and WGS of Bordetella genogroups.</title>
        <authorList>
            <person name="Spilker T."/>
            <person name="LiPuma J."/>
        </authorList>
    </citation>
    <scope>NUCLEOTIDE SEQUENCE [LARGE SCALE GENOMIC DNA]</scope>
    <source>
        <strain evidence="2 3">AU17610</strain>
    </source>
</reference>